<keyword evidence="1" id="KW-1133">Transmembrane helix</keyword>
<evidence type="ECO:0000313" key="3">
    <source>
        <dbReference type="EMBL" id="KAH7573684.1"/>
    </source>
</evidence>
<protein>
    <recommendedName>
        <fullName evidence="2">PGG domain-containing protein</fullName>
    </recommendedName>
</protein>
<gene>
    <name evidence="3" type="ORF">JRO89_XS03G0191300</name>
</gene>
<evidence type="ECO:0000256" key="1">
    <source>
        <dbReference type="SAM" id="Phobius"/>
    </source>
</evidence>
<dbReference type="PANTHER" id="PTHR24177">
    <property type="entry name" value="CASKIN"/>
    <property type="match status" value="1"/>
</dbReference>
<comment type="caution">
    <text evidence="3">The sequence shown here is derived from an EMBL/GenBank/DDBJ whole genome shotgun (WGS) entry which is preliminary data.</text>
</comment>
<dbReference type="Proteomes" id="UP000827721">
    <property type="component" value="Unassembled WGS sequence"/>
</dbReference>
<keyword evidence="1" id="KW-0812">Transmembrane</keyword>
<keyword evidence="1" id="KW-0472">Membrane</keyword>
<feature type="transmembrane region" description="Helical" evidence="1">
    <location>
        <begin position="273"/>
        <end position="292"/>
    </location>
</feature>
<proteinExistence type="predicted"/>
<dbReference type="InterPro" id="IPR026961">
    <property type="entry name" value="PGG_dom"/>
</dbReference>
<feature type="domain" description="PGG" evidence="2">
    <location>
        <begin position="265"/>
        <end position="375"/>
    </location>
</feature>
<dbReference type="InterPro" id="IPR036770">
    <property type="entry name" value="Ankyrin_rpt-contain_sf"/>
</dbReference>
<accession>A0ABQ8IB31</accession>
<dbReference type="Gene3D" id="1.25.40.20">
    <property type="entry name" value="Ankyrin repeat-containing domain"/>
    <property type="match status" value="1"/>
</dbReference>
<feature type="transmembrane region" description="Helical" evidence="1">
    <location>
        <begin position="383"/>
        <end position="404"/>
    </location>
</feature>
<feature type="transmembrane region" description="Helical" evidence="1">
    <location>
        <begin position="356"/>
        <end position="377"/>
    </location>
</feature>
<dbReference type="Pfam" id="PF13962">
    <property type="entry name" value="PGG"/>
    <property type="match status" value="1"/>
</dbReference>
<reference evidence="3 4" key="1">
    <citation type="submission" date="2021-02" db="EMBL/GenBank/DDBJ databases">
        <title>Plant Genome Project.</title>
        <authorList>
            <person name="Zhang R.-G."/>
        </authorList>
    </citation>
    <scope>NUCLEOTIDE SEQUENCE [LARGE SCALE GENOMIC DNA]</scope>
    <source>
        <tissue evidence="3">Leaves</tissue>
    </source>
</reference>
<dbReference type="EMBL" id="JAFEMO010000003">
    <property type="protein sequence ID" value="KAH7573684.1"/>
    <property type="molecule type" value="Genomic_DNA"/>
</dbReference>
<dbReference type="PANTHER" id="PTHR24177:SF356">
    <property type="entry name" value="ANKYRIN REPEAT PLANT-LIKE PROTEIN"/>
    <property type="match status" value="1"/>
</dbReference>
<organism evidence="3 4">
    <name type="scientific">Xanthoceras sorbifolium</name>
    <dbReference type="NCBI Taxonomy" id="99658"/>
    <lineage>
        <taxon>Eukaryota</taxon>
        <taxon>Viridiplantae</taxon>
        <taxon>Streptophyta</taxon>
        <taxon>Embryophyta</taxon>
        <taxon>Tracheophyta</taxon>
        <taxon>Spermatophyta</taxon>
        <taxon>Magnoliopsida</taxon>
        <taxon>eudicotyledons</taxon>
        <taxon>Gunneridae</taxon>
        <taxon>Pentapetalae</taxon>
        <taxon>rosids</taxon>
        <taxon>malvids</taxon>
        <taxon>Sapindales</taxon>
        <taxon>Sapindaceae</taxon>
        <taxon>Xanthoceroideae</taxon>
        <taxon>Xanthoceras</taxon>
    </lineage>
</organism>
<sequence length="426" mass="48978">MASSFSRKDEADLRQLDQIDVFFENIYAGFYGTALRLVQHDPELAVTRYVNDETALHALARKPSAYASRSIGFLRQVFNIFIGMKFTENLYSTQNQAFELLQCIWKEIMRRQDVDVADFIRKPSDLLFNATKLGDFELLAVLLRPYPALVGELDENLRSILHVAVLHRRVKILNLIHEIGFDEELLAIVDNGKNSILHLAAKYQCLPSDDNMSGAELEMQQELLIFKEVEMMMPSSLKEMKNAEGITPRELFSIEHKRLLQRQQQHMRSTTRSFITCAIFFTPVTLRALFVVPGNISNTIPYHVKETLLQLYTVSDATAFFSSCLCILMSLWIIMSSHEEIDFLVSLPLKYMVGIGALYTTLISMMVAFSTISYLALYGTSSWVTWFSLLPVLVLVTSFDLMIFPQLRNMFYATYRGWYLSKRCKH</sequence>
<name>A0ABQ8IB31_9ROSI</name>
<evidence type="ECO:0000313" key="4">
    <source>
        <dbReference type="Proteomes" id="UP000827721"/>
    </source>
</evidence>
<keyword evidence="4" id="KW-1185">Reference proteome</keyword>
<evidence type="ECO:0000259" key="2">
    <source>
        <dbReference type="Pfam" id="PF13962"/>
    </source>
</evidence>
<dbReference type="SUPFAM" id="SSF48403">
    <property type="entry name" value="Ankyrin repeat"/>
    <property type="match status" value="1"/>
</dbReference>
<feature type="transmembrane region" description="Helical" evidence="1">
    <location>
        <begin position="312"/>
        <end position="335"/>
    </location>
</feature>